<accession>A0A224Y0W1</accession>
<organism evidence="2">
    <name type="scientific">Rhipicephalus zambeziensis</name>
    <dbReference type="NCBI Taxonomy" id="60191"/>
    <lineage>
        <taxon>Eukaryota</taxon>
        <taxon>Metazoa</taxon>
        <taxon>Ecdysozoa</taxon>
        <taxon>Arthropoda</taxon>
        <taxon>Chelicerata</taxon>
        <taxon>Arachnida</taxon>
        <taxon>Acari</taxon>
        <taxon>Parasitiformes</taxon>
        <taxon>Ixodida</taxon>
        <taxon>Ixodoidea</taxon>
        <taxon>Ixodidae</taxon>
        <taxon>Rhipicephalinae</taxon>
        <taxon>Rhipicephalus</taxon>
        <taxon>Rhipicephalus</taxon>
    </lineage>
</organism>
<proteinExistence type="predicted"/>
<dbReference type="EMBL" id="GFPF01000081">
    <property type="protein sequence ID" value="MAA11227.1"/>
    <property type="molecule type" value="Transcribed_RNA"/>
</dbReference>
<dbReference type="SUPFAM" id="SSF55486">
    <property type="entry name" value="Metalloproteases ('zincins'), catalytic domain"/>
    <property type="match status" value="1"/>
</dbReference>
<evidence type="ECO:0000313" key="2">
    <source>
        <dbReference type="EMBL" id="MAA11227.1"/>
    </source>
</evidence>
<keyword evidence="1" id="KW-0732">Signal</keyword>
<sequence length="233" mass="26465">MFRLSLLLLCLLLLQSLGENAPVQGTRTPVIGVGVEAKIIVVYDTEDYKKNYTARDPLKNNVMWYFLDGFDKVQRHFREQSVKVTLSVVTVELNETIWVKKNGSRVINETLQQLQRVDEHYYPRPNETTAFLFTSEQLPNETNTATMGTICHVPRSTAIVVQQPGSTNYTSILEAMAKIFGASGAVNFTEDDIEKMNNTFTNCYIKRKRRINSTRKTRAETATSVMNDVSVNK</sequence>
<dbReference type="Gene3D" id="3.40.390.10">
    <property type="entry name" value="Collagenase (Catalytic Domain)"/>
    <property type="match status" value="1"/>
</dbReference>
<feature type="chain" id="PRO_5012375219" evidence="1">
    <location>
        <begin position="19"/>
        <end position="233"/>
    </location>
</feature>
<dbReference type="InterPro" id="IPR024079">
    <property type="entry name" value="MetalloPept_cat_dom_sf"/>
</dbReference>
<name>A0A224Y0W1_9ACAR</name>
<protein>
    <submittedName>
        <fullName evidence="2">28 kDa Metastriate family member</fullName>
    </submittedName>
</protein>
<feature type="signal peptide" evidence="1">
    <location>
        <begin position="1"/>
        <end position="18"/>
    </location>
</feature>
<evidence type="ECO:0000256" key="1">
    <source>
        <dbReference type="SAM" id="SignalP"/>
    </source>
</evidence>
<reference evidence="2" key="1">
    <citation type="journal article" date="2017" name="Parasit. Vectors">
        <title>Sialotranscriptomics of Rhipicephalus zambeziensis reveals intricate expression profiles of secretory proteins and suggests tight temporal transcriptional regulation during blood-feeding.</title>
        <authorList>
            <person name="de Castro M.H."/>
            <person name="de Klerk D."/>
            <person name="Pienaar R."/>
            <person name="Rees D.J.G."/>
            <person name="Mans B.J."/>
        </authorList>
    </citation>
    <scope>NUCLEOTIDE SEQUENCE</scope>
    <source>
        <tissue evidence="2">Salivary glands</tissue>
    </source>
</reference>
<dbReference type="AlphaFoldDB" id="A0A224Y0W1"/>
<dbReference type="GO" id="GO:0008237">
    <property type="term" value="F:metallopeptidase activity"/>
    <property type="evidence" value="ECO:0007669"/>
    <property type="project" value="InterPro"/>
</dbReference>